<evidence type="ECO:0000256" key="2">
    <source>
        <dbReference type="ARBA" id="ARBA00008224"/>
    </source>
</evidence>
<evidence type="ECO:0000256" key="13">
    <source>
        <dbReference type="ARBA" id="ARBA00030934"/>
    </source>
</evidence>
<reference evidence="16 17" key="1">
    <citation type="submission" date="2024-09" db="EMBL/GenBank/DDBJ databases">
        <authorList>
            <person name="Sun Q."/>
            <person name="Mori K."/>
        </authorList>
    </citation>
    <scope>NUCLEOTIDE SEQUENCE [LARGE SCALE GENOMIC DNA]</scope>
    <source>
        <strain evidence="16 17">CCM 7792</strain>
    </source>
</reference>
<evidence type="ECO:0000256" key="12">
    <source>
        <dbReference type="ARBA" id="ARBA00023136"/>
    </source>
</evidence>
<sequence>MKMGTKGPLVAGVLAALGASACCAGPLVLLLLGVGGGWASRLIALEPYSPYLTALTVLFLGTAFHNLYLRRPACPPDDACSDDHVLRNQRILFWLISLPVILLLTFPLYAALFY</sequence>
<proteinExistence type="inferred from homology"/>
<evidence type="ECO:0000256" key="4">
    <source>
        <dbReference type="ARBA" id="ARBA00022448"/>
    </source>
</evidence>
<dbReference type="InterPro" id="IPR003457">
    <property type="entry name" value="Transprt_MerT"/>
</dbReference>
<keyword evidence="7" id="KW-0997">Cell inner membrane</keyword>
<evidence type="ECO:0000256" key="9">
    <source>
        <dbReference type="ARBA" id="ARBA00022723"/>
    </source>
</evidence>
<gene>
    <name evidence="16" type="ORF">ACFFJK_08820</name>
</gene>
<keyword evidence="5" id="KW-0475">Mercuric resistance</keyword>
<evidence type="ECO:0000256" key="3">
    <source>
        <dbReference type="ARBA" id="ARBA00017053"/>
    </source>
</evidence>
<evidence type="ECO:0000256" key="11">
    <source>
        <dbReference type="ARBA" id="ARBA00022989"/>
    </source>
</evidence>
<keyword evidence="10" id="KW-0476">Mercury</keyword>
<keyword evidence="12 15" id="KW-0472">Membrane</keyword>
<dbReference type="RefSeq" id="WP_379678782.1">
    <property type="nucleotide sequence ID" value="NZ_JBHLWP010000009.1"/>
</dbReference>
<feature type="transmembrane region" description="Helical" evidence="15">
    <location>
        <begin position="48"/>
        <end position="70"/>
    </location>
</feature>
<feature type="transmembrane region" description="Helical" evidence="15">
    <location>
        <begin position="91"/>
        <end position="112"/>
    </location>
</feature>
<evidence type="ECO:0000256" key="5">
    <source>
        <dbReference type="ARBA" id="ARBA00022466"/>
    </source>
</evidence>
<keyword evidence="9" id="KW-0479">Metal-binding</keyword>
<evidence type="ECO:0000256" key="14">
    <source>
        <dbReference type="ARBA" id="ARBA00045720"/>
    </source>
</evidence>
<dbReference type="Proteomes" id="UP001589773">
    <property type="component" value="Unassembled WGS sequence"/>
</dbReference>
<evidence type="ECO:0000256" key="6">
    <source>
        <dbReference type="ARBA" id="ARBA00022475"/>
    </source>
</evidence>
<keyword evidence="17" id="KW-1185">Reference proteome</keyword>
<evidence type="ECO:0000256" key="15">
    <source>
        <dbReference type="SAM" id="Phobius"/>
    </source>
</evidence>
<keyword evidence="6" id="KW-1003">Cell membrane</keyword>
<comment type="function">
    <text evidence="14">Involved in mercury resistance. Probably transfers a mercuric ion from the periplasmic Hg(2+)-binding protein MerP to the cytoplasmic mercuric reductase MerA.</text>
</comment>
<evidence type="ECO:0000256" key="1">
    <source>
        <dbReference type="ARBA" id="ARBA00004429"/>
    </source>
</evidence>
<accession>A0ABV6FEN7</accession>
<keyword evidence="11 15" id="KW-1133">Transmembrane helix</keyword>
<keyword evidence="8 15" id="KW-0812">Transmembrane</keyword>
<dbReference type="Gene3D" id="1.10.287.910">
    <property type="entry name" value="bacterial mercury transporter, merf"/>
    <property type="match status" value="1"/>
</dbReference>
<dbReference type="PROSITE" id="PS51257">
    <property type="entry name" value="PROKAR_LIPOPROTEIN"/>
    <property type="match status" value="1"/>
</dbReference>
<comment type="similarity">
    <text evidence="2">Belongs to the MerT family.</text>
</comment>
<evidence type="ECO:0000256" key="10">
    <source>
        <dbReference type="ARBA" id="ARBA00022914"/>
    </source>
</evidence>
<protein>
    <recommendedName>
        <fullName evidence="3">Mercuric transport protein MerT</fullName>
    </recommendedName>
    <alternativeName>
        <fullName evidence="13">Mercury ion transport protein</fullName>
    </alternativeName>
</protein>
<comment type="caution">
    <text evidence="16">The sequence shown here is derived from an EMBL/GenBank/DDBJ whole genome shotgun (WGS) entry which is preliminary data.</text>
</comment>
<evidence type="ECO:0000256" key="7">
    <source>
        <dbReference type="ARBA" id="ARBA00022519"/>
    </source>
</evidence>
<evidence type="ECO:0000313" key="16">
    <source>
        <dbReference type="EMBL" id="MFC0251989.1"/>
    </source>
</evidence>
<comment type="subcellular location">
    <subcellularLocation>
        <location evidence="1">Cell inner membrane</location>
        <topology evidence="1">Multi-pass membrane protein</topology>
    </subcellularLocation>
</comment>
<name>A0ABV6FEN7_9BURK</name>
<evidence type="ECO:0000313" key="17">
    <source>
        <dbReference type="Proteomes" id="UP001589773"/>
    </source>
</evidence>
<keyword evidence="4" id="KW-0813">Transport</keyword>
<dbReference type="Pfam" id="PF02411">
    <property type="entry name" value="MerT"/>
    <property type="match status" value="1"/>
</dbReference>
<dbReference type="EMBL" id="JBHLWP010000009">
    <property type="protein sequence ID" value="MFC0251989.1"/>
    <property type="molecule type" value="Genomic_DNA"/>
</dbReference>
<organism evidence="16 17">
    <name type="scientific">Massilia consociata</name>
    <dbReference type="NCBI Taxonomy" id="760117"/>
    <lineage>
        <taxon>Bacteria</taxon>
        <taxon>Pseudomonadati</taxon>
        <taxon>Pseudomonadota</taxon>
        <taxon>Betaproteobacteria</taxon>
        <taxon>Burkholderiales</taxon>
        <taxon>Oxalobacteraceae</taxon>
        <taxon>Telluria group</taxon>
        <taxon>Massilia</taxon>
    </lineage>
</organism>
<evidence type="ECO:0000256" key="8">
    <source>
        <dbReference type="ARBA" id="ARBA00022692"/>
    </source>
</evidence>